<protein>
    <submittedName>
        <fullName evidence="1">Uncharacterized protein</fullName>
    </submittedName>
</protein>
<organism evidence="1 2">
    <name type="scientific">Botryotinia narcissicola</name>
    <dbReference type="NCBI Taxonomy" id="278944"/>
    <lineage>
        <taxon>Eukaryota</taxon>
        <taxon>Fungi</taxon>
        <taxon>Dikarya</taxon>
        <taxon>Ascomycota</taxon>
        <taxon>Pezizomycotina</taxon>
        <taxon>Leotiomycetes</taxon>
        <taxon>Helotiales</taxon>
        <taxon>Sclerotiniaceae</taxon>
        <taxon>Botryotinia</taxon>
    </lineage>
</organism>
<evidence type="ECO:0000313" key="2">
    <source>
        <dbReference type="Proteomes" id="UP000297452"/>
    </source>
</evidence>
<reference evidence="1 2" key="1">
    <citation type="submission" date="2017-12" db="EMBL/GenBank/DDBJ databases">
        <title>Comparative genomics of Botrytis spp.</title>
        <authorList>
            <person name="Valero-Jimenez C.A."/>
            <person name="Tapia P."/>
            <person name="Veloso J."/>
            <person name="Silva-Moreno E."/>
            <person name="Staats M."/>
            <person name="Valdes J.H."/>
            <person name="Van Kan J.A.L."/>
        </authorList>
    </citation>
    <scope>NUCLEOTIDE SEQUENCE [LARGE SCALE GENOMIC DNA]</scope>
    <source>
        <strain evidence="1 2">MUCL2120</strain>
    </source>
</reference>
<accession>A0A4Z1HEU3</accession>
<evidence type="ECO:0000313" key="1">
    <source>
        <dbReference type="EMBL" id="TGO43527.1"/>
    </source>
</evidence>
<dbReference type="AlphaFoldDB" id="A0A4Z1HEU3"/>
<dbReference type="EMBL" id="PQXJ01003242">
    <property type="protein sequence ID" value="TGO43527.1"/>
    <property type="molecule type" value="Genomic_DNA"/>
</dbReference>
<gene>
    <name evidence="1" type="ORF">BOTNAR_3249g00010</name>
</gene>
<proteinExistence type="predicted"/>
<name>A0A4Z1HEU3_9HELO</name>
<comment type="caution">
    <text evidence="1">The sequence shown here is derived from an EMBL/GenBank/DDBJ whole genome shotgun (WGS) entry which is preliminary data.</text>
</comment>
<dbReference type="Proteomes" id="UP000297452">
    <property type="component" value="Unassembled WGS sequence"/>
</dbReference>
<keyword evidence="2" id="KW-1185">Reference proteome</keyword>
<sequence>MSWKESEFSHAGALSYFGFELATEDQGMSRQEYNGKTTRWMRVEKHHLSNVAAVDYEGLNVIFRGRKEE</sequence>